<gene>
    <name evidence="6" type="ORF">INT44_003352</name>
</gene>
<feature type="domain" description="Ketopantoate reductase N-terminal" evidence="4">
    <location>
        <begin position="312"/>
        <end position="463"/>
    </location>
</feature>
<dbReference type="InterPro" id="IPR051402">
    <property type="entry name" value="KPR-Related"/>
</dbReference>
<dbReference type="SUPFAM" id="SSF51735">
    <property type="entry name" value="NAD(P)-binding Rossmann-fold domains"/>
    <property type="match status" value="1"/>
</dbReference>
<dbReference type="Proteomes" id="UP000612746">
    <property type="component" value="Unassembled WGS sequence"/>
</dbReference>
<dbReference type="PANTHER" id="PTHR21708">
    <property type="entry name" value="PROBABLE 2-DEHYDROPANTOATE 2-REDUCTASE"/>
    <property type="match status" value="1"/>
</dbReference>
<dbReference type="InterPro" id="IPR036291">
    <property type="entry name" value="NAD(P)-bd_dom_sf"/>
</dbReference>
<evidence type="ECO:0000256" key="1">
    <source>
        <dbReference type="ARBA" id="ARBA00007870"/>
    </source>
</evidence>
<dbReference type="Gene3D" id="1.10.1040.10">
    <property type="entry name" value="N-(1-d-carboxylethyl)-l-norvaline Dehydrogenase, domain 2"/>
    <property type="match status" value="2"/>
</dbReference>
<dbReference type="InterPro" id="IPR013328">
    <property type="entry name" value="6PGD_dom2"/>
</dbReference>
<comment type="caution">
    <text evidence="6">The sequence shown here is derived from an EMBL/GenBank/DDBJ whole genome shotgun (WGS) entry which is preliminary data.</text>
</comment>
<evidence type="ECO:0000259" key="5">
    <source>
        <dbReference type="Pfam" id="PF08546"/>
    </source>
</evidence>
<dbReference type="NCBIfam" id="TIGR00745">
    <property type="entry name" value="apbA_panE"/>
    <property type="match status" value="1"/>
</dbReference>
<dbReference type="OrthoDB" id="3609at2759"/>
<dbReference type="InterPro" id="IPR013332">
    <property type="entry name" value="KPR_N"/>
</dbReference>
<evidence type="ECO:0000313" key="7">
    <source>
        <dbReference type="Proteomes" id="UP000612746"/>
    </source>
</evidence>
<evidence type="ECO:0000313" key="6">
    <source>
        <dbReference type="EMBL" id="KAG2180350.1"/>
    </source>
</evidence>
<dbReference type="SUPFAM" id="SSF48179">
    <property type="entry name" value="6-phosphogluconate dehydrogenase C-terminal domain-like"/>
    <property type="match status" value="2"/>
</dbReference>
<dbReference type="GO" id="GO:0005737">
    <property type="term" value="C:cytoplasm"/>
    <property type="evidence" value="ECO:0007669"/>
    <property type="project" value="TreeGrafter"/>
</dbReference>
<feature type="domain" description="Ketopantoate reductase C-terminal" evidence="5">
    <location>
        <begin position="174"/>
        <end position="294"/>
    </location>
</feature>
<dbReference type="GO" id="GO:0015940">
    <property type="term" value="P:pantothenate biosynthetic process"/>
    <property type="evidence" value="ECO:0007669"/>
    <property type="project" value="InterPro"/>
</dbReference>
<keyword evidence="7" id="KW-1185">Reference proteome</keyword>
<dbReference type="InterPro" id="IPR003710">
    <property type="entry name" value="ApbA"/>
</dbReference>
<evidence type="ECO:0000259" key="4">
    <source>
        <dbReference type="Pfam" id="PF02558"/>
    </source>
</evidence>
<dbReference type="FunFam" id="1.10.1040.10:FF:000017">
    <property type="entry name" value="2-dehydropantoate 2-reductase"/>
    <property type="match status" value="2"/>
</dbReference>
<accession>A0A8H7UET7</accession>
<name>A0A8H7UET7_9FUNG</name>
<dbReference type="PANTHER" id="PTHR21708:SF30">
    <property type="entry name" value="2-DEHYDROPANTOATE 2-REDUCTASE-RELATED"/>
    <property type="match status" value="1"/>
</dbReference>
<dbReference type="Pfam" id="PF02558">
    <property type="entry name" value="ApbA"/>
    <property type="match status" value="2"/>
</dbReference>
<dbReference type="InterPro" id="IPR013752">
    <property type="entry name" value="KPA_reductase"/>
</dbReference>
<dbReference type="Pfam" id="PF08546">
    <property type="entry name" value="ApbA_C"/>
    <property type="match status" value="2"/>
</dbReference>
<keyword evidence="3" id="KW-0560">Oxidoreductase</keyword>
<dbReference type="GO" id="GO:0008677">
    <property type="term" value="F:2-dehydropantoate 2-reductase activity"/>
    <property type="evidence" value="ECO:0007669"/>
    <property type="project" value="InterPro"/>
</dbReference>
<sequence>MAAPLKNLKALIVGTGAVGCIYGWRMSQTAAVTTVCRSNYDVVRRDGFAIKSKKWGEGIFRPYSVIKNTSEAAGDEFDYVVVTMKSLPDVVDLSQIIRPGIEQPIADAFPSNPLLSVVAYIGTSQTSHGNIVMMGDEHLLMSQYPKDDEKSTKSAKGFLELMTAGGVTIKQIPDINRIRWQKLIWNASFSAVCVATNLNTSQILAHEPSLTLVRHIMEDVIRAANSYGHGFDAEREIAQMFKNTSAIASDYKPSMLLDSERGQPMEVEVIIGNPLRLAQKNGVSVPYLETALDTVLSFFRLTMSEDIGKPKVLIVGTGALGCTYAWRLAENAEVMTVCRSNFDVVSQHGFTINSAKWGSGEFRPSKVYRTTSEAAEVEYDYIIVTMKALPDVYDIAEIIRPAVTIGKTSIVLIQNGIGIEDPLAEAFPNNVLISVVAYIATSQISPGEIKMMGDENLVMAEYPASTENGKQQANRLMDLFKKGDVSIQIVPDIELPRWQKLILIAPTASLCVVTDMDTHGVTSNPMTAELFKNVMQDVARAAVAYEHEFDVDELLAKQYNRVSNIGPGYRPSMHLDAIRNQPMETEVILGNPVRRAKAKGVSVPYLEAMYTLCATMNAKKQGKEIK</sequence>
<organism evidence="6 7">
    <name type="scientific">Umbelopsis vinacea</name>
    <dbReference type="NCBI Taxonomy" id="44442"/>
    <lineage>
        <taxon>Eukaryota</taxon>
        <taxon>Fungi</taxon>
        <taxon>Fungi incertae sedis</taxon>
        <taxon>Mucoromycota</taxon>
        <taxon>Mucoromycotina</taxon>
        <taxon>Umbelopsidomycetes</taxon>
        <taxon>Umbelopsidales</taxon>
        <taxon>Umbelopsidaceae</taxon>
        <taxon>Umbelopsis</taxon>
    </lineage>
</organism>
<evidence type="ECO:0008006" key="8">
    <source>
        <dbReference type="Google" id="ProtNLM"/>
    </source>
</evidence>
<keyword evidence="2" id="KW-0521">NADP</keyword>
<comment type="similarity">
    <text evidence="1">Belongs to the ketopantoate reductase family.</text>
</comment>
<dbReference type="Gene3D" id="3.40.50.720">
    <property type="entry name" value="NAD(P)-binding Rossmann-like Domain"/>
    <property type="match status" value="3"/>
</dbReference>
<protein>
    <recommendedName>
        <fullName evidence="8">2-dehydropantoate 2-reductase</fullName>
    </recommendedName>
</protein>
<dbReference type="InterPro" id="IPR008927">
    <property type="entry name" value="6-PGluconate_DH-like_C_sf"/>
</dbReference>
<feature type="domain" description="Ketopantoate reductase C-terminal" evidence="5">
    <location>
        <begin position="492"/>
        <end position="614"/>
    </location>
</feature>
<dbReference type="AlphaFoldDB" id="A0A8H7UET7"/>
<proteinExistence type="inferred from homology"/>
<dbReference type="EMBL" id="JAEPRA010000009">
    <property type="protein sequence ID" value="KAG2180350.1"/>
    <property type="molecule type" value="Genomic_DNA"/>
</dbReference>
<dbReference type="PROSITE" id="PS51257">
    <property type="entry name" value="PROKAR_LIPOPROTEIN"/>
    <property type="match status" value="1"/>
</dbReference>
<feature type="domain" description="Ketopantoate reductase N-terminal" evidence="4">
    <location>
        <begin position="11"/>
        <end position="144"/>
    </location>
</feature>
<evidence type="ECO:0000256" key="2">
    <source>
        <dbReference type="ARBA" id="ARBA00022857"/>
    </source>
</evidence>
<reference evidence="6" key="1">
    <citation type="submission" date="2020-12" db="EMBL/GenBank/DDBJ databases">
        <title>Metabolic potential, ecology and presence of endohyphal bacteria is reflected in genomic diversity of Mucoromycotina.</title>
        <authorList>
            <person name="Muszewska A."/>
            <person name="Okrasinska A."/>
            <person name="Steczkiewicz K."/>
            <person name="Drgas O."/>
            <person name="Orlowska M."/>
            <person name="Perlinska-Lenart U."/>
            <person name="Aleksandrzak-Piekarczyk T."/>
            <person name="Szatraj K."/>
            <person name="Zielenkiewicz U."/>
            <person name="Pilsyk S."/>
            <person name="Malc E."/>
            <person name="Mieczkowski P."/>
            <person name="Kruszewska J.S."/>
            <person name="Biernat P."/>
            <person name="Pawlowska J."/>
        </authorList>
    </citation>
    <scope>NUCLEOTIDE SEQUENCE</scope>
    <source>
        <strain evidence="6">WA0000051536</strain>
    </source>
</reference>
<evidence type="ECO:0000256" key="3">
    <source>
        <dbReference type="ARBA" id="ARBA00023002"/>
    </source>
</evidence>